<organism evidence="2 3">
    <name type="scientific">Ladona fulva</name>
    <name type="common">Scarce chaser dragonfly</name>
    <name type="synonym">Libellula fulva</name>
    <dbReference type="NCBI Taxonomy" id="123851"/>
    <lineage>
        <taxon>Eukaryota</taxon>
        <taxon>Metazoa</taxon>
        <taxon>Ecdysozoa</taxon>
        <taxon>Arthropoda</taxon>
        <taxon>Hexapoda</taxon>
        <taxon>Insecta</taxon>
        <taxon>Pterygota</taxon>
        <taxon>Palaeoptera</taxon>
        <taxon>Odonata</taxon>
        <taxon>Epiprocta</taxon>
        <taxon>Anisoptera</taxon>
        <taxon>Libelluloidea</taxon>
        <taxon>Libellulidae</taxon>
        <taxon>Ladona</taxon>
    </lineage>
</organism>
<reference evidence="2" key="1">
    <citation type="submission" date="2013-04" db="EMBL/GenBank/DDBJ databases">
        <authorList>
            <person name="Qu J."/>
            <person name="Murali S.C."/>
            <person name="Bandaranaike D."/>
            <person name="Bellair M."/>
            <person name="Blankenburg K."/>
            <person name="Chao H."/>
            <person name="Dinh H."/>
            <person name="Doddapaneni H."/>
            <person name="Downs B."/>
            <person name="Dugan-Rocha S."/>
            <person name="Elkadiri S."/>
            <person name="Gnanaolivu R.D."/>
            <person name="Hernandez B."/>
            <person name="Javaid M."/>
            <person name="Jayaseelan J.C."/>
            <person name="Lee S."/>
            <person name="Li M."/>
            <person name="Ming W."/>
            <person name="Munidasa M."/>
            <person name="Muniz J."/>
            <person name="Nguyen L."/>
            <person name="Ongeri F."/>
            <person name="Osuji N."/>
            <person name="Pu L.-L."/>
            <person name="Puazo M."/>
            <person name="Qu C."/>
            <person name="Quiroz J."/>
            <person name="Raj R."/>
            <person name="Weissenberger G."/>
            <person name="Xin Y."/>
            <person name="Zou X."/>
            <person name="Han Y."/>
            <person name="Richards S."/>
            <person name="Worley K."/>
            <person name="Muzny D."/>
            <person name="Gibbs R."/>
        </authorList>
    </citation>
    <scope>NUCLEOTIDE SEQUENCE</scope>
    <source>
        <strain evidence="2">Sampled in the wild</strain>
    </source>
</reference>
<evidence type="ECO:0000313" key="3">
    <source>
        <dbReference type="Proteomes" id="UP000792457"/>
    </source>
</evidence>
<evidence type="ECO:0000256" key="1">
    <source>
        <dbReference type="SAM" id="MobiDB-lite"/>
    </source>
</evidence>
<protein>
    <submittedName>
        <fullName evidence="2">Uncharacterized protein</fullName>
    </submittedName>
</protein>
<dbReference type="EMBL" id="KZ308172">
    <property type="protein sequence ID" value="KAG8223755.1"/>
    <property type="molecule type" value="Genomic_DNA"/>
</dbReference>
<dbReference type="Proteomes" id="UP000792457">
    <property type="component" value="Unassembled WGS sequence"/>
</dbReference>
<accession>A0A8K0JXR0</accession>
<reference evidence="2" key="2">
    <citation type="submission" date="2017-10" db="EMBL/GenBank/DDBJ databases">
        <title>Ladona fulva Genome sequencing and assembly.</title>
        <authorList>
            <person name="Murali S."/>
            <person name="Richards S."/>
            <person name="Bandaranaike D."/>
            <person name="Bellair M."/>
            <person name="Blankenburg K."/>
            <person name="Chao H."/>
            <person name="Dinh H."/>
            <person name="Doddapaneni H."/>
            <person name="Dugan-Rocha S."/>
            <person name="Elkadiri S."/>
            <person name="Gnanaolivu R."/>
            <person name="Hernandez B."/>
            <person name="Skinner E."/>
            <person name="Javaid M."/>
            <person name="Lee S."/>
            <person name="Li M."/>
            <person name="Ming W."/>
            <person name="Munidasa M."/>
            <person name="Muniz J."/>
            <person name="Nguyen L."/>
            <person name="Hughes D."/>
            <person name="Osuji N."/>
            <person name="Pu L.-L."/>
            <person name="Puazo M."/>
            <person name="Qu C."/>
            <person name="Quiroz J."/>
            <person name="Raj R."/>
            <person name="Weissenberger G."/>
            <person name="Xin Y."/>
            <person name="Zou X."/>
            <person name="Han Y."/>
            <person name="Worley K."/>
            <person name="Muzny D."/>
            <person name="Gibbs R."/>
        </authorList>
    </citation>
    <scope>NUCLEOTIDE SEQUENCE</scope>
    <source>
        <strain evidence="2">Sampled in the wild</strain>
    </source>
</reference>
<sequence>MVKGNMAQSEHQPKLVGPCRTPTSLSLGPLSSAKCKGCSQSIGQCCKWTASTQYLMTAIPALPQSSSPEKNSESPQIQEHELKMNDTDMRYHPQTSVTHALTATWTTPVA</sequence>
<feature type="region of interest" description="Disordered" evidence="1">
    <location>
        <begin position="1"/>
        <end position="22"/>
    </location>
</feature>
<comment type="caution">
    <text evidence="2">The sequence shown here is derived from an EMBL/GenBank/DDBJ whole genome shotgun (WGS) entry which is preliminary data.</text>
</comment>
<evidence type="ECO:0000313" key="2">
    <source>
        <dbReference type="EMBL" id="KAG8223755.1"/>
    </source>
</evidence>
<dbReference type="AlphaFoldDB" id="A0A8K0JXR0"/>
<proteinExistence type="predicted"/>
<gene>
    <name evidence="2" type="ORF">J437_LFUL003120</name>
</gene>
<feature type="compositionally biased region" description="Polar residues" evidence="1">
    <location>
        <begin position="1"/>
        <end position="10"/>
    </location>
</feature>
<keyword evidence="3" id="KW-1185">Reference proteome</keyword>
<name>A0A8K0JXR0_LADFU</name>